<sequence>MFSTVFFAVLWTIICVAEPHLGDATFGMRVPFVILITVHILSRQVATVRLRRKTGTTLYPTMDEESSAPNLPFRSPATPVSAPLQTTYTTAGTIYNPSSSQRLQPPARRGRLLKATSEFDNLNFVNPPLPRHQPDALHRLYMSESFAQTQPLPDRPVSYEPLQQNYDRAVSPVSAQDQAPGMSWSTGLQSPAALFDVKGKGIASDANSSDDEDGIITGALMNMPVKSLQNLASYPNPNQKQAQKALLRGIKPRGNSTLSVPSRQDTPFSQGEHLPQYARLRHHTVSDPAASRFPASRKSARVAISETAANADYKSATASSSRFSTPSIHSDNSDLYVSTSMGLASSAGAPKPLTAGPPGLRQYRPSTFESMFKALNTMPTDSQDSIAHAQKGGNNPSFDPLYKFTETPTTTQDYIEQDEEFIPSFVLSSSKCLDATPTAHQNAIDKVPEYSALPGESLQYYHDYSDFTDSLDANEQQYSSVPSKWPHQASGNGVGDGEGSYYSNAQREAYFNSIDSSAPQATASSSLFKTWSSYDNETLSEPMFPQCMGHPACLTEAEIRERTRQLHIKWYAATGLLGDAYPLPKPIVEPTYLPRPKNAYGAVGDGRPSKTSSASEESDEASVDTMPSESFKNKIYSDLALLGVVLNRATP</sequence>
<evidence type="ECO:0000313" key="4">
    <source>
        <dbReference type="Proteomes" id="UP000236546"/>
    </source>
</evidence>
<reference evidence="3 4" key="1">
    <citation type="submission" date="2017-02" db="EMBL/GenBank/DDBJ databases">
        <title>Genomes of Trichoderma spp. with biocontrol activity.</title>
        <authorList>
            <person name="Gardiner D."/>
            <person name="Kazan K."/>
            <person name="Vos C."/>
            <person name="Harvey P."/>
        </authorList>
    </citation>
    <scope>NUCLEOTIDE SEQUENCE [LARGE SCALE GENOMIC DNA]</scope>
    <source>
        <strain evidence="3 4">A5MH</strain>
    </source>
</reference>
<dbReference type="OrthoDB" id="4588713at2759"/>
<feature type="chain" id="PRO_5014355244" evidence="2">
    <location>
        <begin position="18"/>
        <end position="651"/>
    </location>
</feature>
<evidence type="ECO:0000256" key="2">
    <source>
        <dbReference type="SAM" id="SignalP"/>
    </source>
</evidence>
<proteinExistence type="predicted"/>
<feature type="region of interest" description="Disordered" evidence="1">
    <location>
        <begin position="599"/>
        <end position="627"/>
    </location>
</feature>
<protein>
    <submittedName>
        <fullName evidence="3">Uncharacterized protein</fullName>
    </submittedName>
</protein>
<dbReference type="AlphaFoldDB" id="A0A2K0SVG5"/>
<gene>
    <name evidence="3" type="ORF">TGAMA5MH_10838</name>
</gene>
<keyword evidence="2" id="KW-0732">Signal</keyword>
<organism evidence="3 4">
    <name type="scientific">Trichoderma gamsii</name>
    <dbReference type="NCBI Taxonomy" id="398673"/>
    <lineage>
        <taxon>Eukaryota</taxon>
        <taxon>Fungi</taxon>
        <taxon>Dikarya</taxon>
        <taxon>Ascomycota</taxon>
        <taxon>Pezizomycotina</taxon>
        <taxon>Sordariomycetes</taxon>
        <taxon>Hypocreomycetidae</taxon>
        <taxon>Hypocreales</taxon>
        <taxon>Hypocreaceae</taxon>
        <taxon>Trichoderma</taxon>
    </lineage>
</organism>
<dbReference type="EMBL" id="MTYH01000156">
    <property type="protein sequence ID" value="PNP37269.1"/>
    <property type="molecule type" value="Genomic_DNA"/>
</dbReference>
<evidence type="ECO:0000256" key="1">
    <source>
        <dbReference type="SAM" id="MobiDB-lite"/>
    </source>
</evidence>
<dbReference type="Proteomes" id="UP000236546">
    <property type="component" value="Unassembled WGS sequence"/>
</dbReference>
<name>A0A2K0SVG5_9HYPO</name>
<accession>A0A2K0SVG5</accession>
<comment type="caution">
    <text evidence="3">The sequence shown here is derived from an EMBL/GenBank/DDBJ whole genome shotgun (WGS) entry which is preliminary data.</text>
</comment>
<feature type="signal peptide" evidence="2">
    <location>
        <begin position="1"/>
        <end position="17"/>
    </location>
</feature>
<evidence type="ECO:0000313" key="3">
    <source>
        <dbReference type="EMBL" id="PNP37269.1"/>
    </source>
</evidence>